<dbReference type="Pfam" id="PF00076">
    <property type="entry name" value="RRM_1"/>
    <property type="match status" value="1"/>
</dbReference>
<dbReference type="InterPro" id="IPR000504">
    <property type="entry name" value="RRM_dom"/>
</dbReference>
<dbReference type="AlphaFoldDB" id="A0A1F7KA21"/>
<feature type="domain" description="RRM" evidence="1">
    <location>
        <begin position="3"/>
        <end position="83"/>
    </location>
</feature>
<evidence type="ECO:0000313" key="3">
    <source>
        <dbReference type="Proteomes" id="UP000178450"/>
    </source>
</evidence>
<dbReference type="InterPro" id="IPR050441">
    <property type="entry name" value="RBM"/>
</dbReference>
<evidence type="ECO:0000259" key="1">
    <source>
        <dbReference type="PROSITE" id="PS50102"/>
    </source>
</evidence>
<organism evidence="2 3">
    <name type="scientific">Candidatus Roizmanbacteria bacterium RIFOXYA1_FULL_41_12</name>
    <dbReference type="NCBI Taxonomy" id="1802082"/>
    <lineage>
        <taxon>Bacteria</taxon>
        <taxon>Candidatus Roizmaniibacteriota</taxon>
    </lineage>
</organism>
<dbReference type="SUPFAM" id="SSF54928">
    <property type="entry name" value="RNA-binding domain, RBD"/>
    <property type="match status" value="1"/>
</dbReference>
<proteinExistence type="predicted"/>
<dbReference type="GO" id="GO:0003723">
    <property type="term" value="F:RNA binding"/>
    <property type="evidence" value="ECO:0007669"/>
    <property type="project" value="InterPro"/>
</dbReference>
<dbReference type="Proteomes" id="UP000178450">
    <property type="component" value="Unassembled WGS sequence"/>
</dbReference>
<accession>A0A1F7KA21</accession>
<dbReference type="SMART" id="SM00360">
    <property type="entry name" value="RRM"/>
    <property type="match status" value="1"/>
</dbReference>
<name>A0A1F7KA21_9BACT</name>
<reference evidence="2 3" key="1">
    <citation type="journal article" date="2016" name="Nat. Commun.">
        <title>Thousands of microbial genomes shed light on interconnected biogeochemical processes in an aquifer system.</title>
        <authorList>
            <person name="Anantharaman K."/>
            <person name="Brown C.T."/>
            <person name="Hug L.A."/>
            <person name="Sharon I."/>
            <person name="Castelle C.J."/>
            <person name="Probst A.J."/>
            <person name="Thomas B.C."/>
            <person name="Singh A."/>
            <person name="Wilkins M.J."/>
            <person name="Karaoz U."/>
            <person name="Brodie E.L."/>
            <person name="Williams K.H."/>
            <person name="Hubbard S.S."/>
            <person name="Banfield J.F."/>
        </authorList>
    </citation>
    <scope>NUCLEOTIDE SEQUENCE [LARGE SCALE GENOMIC DNA]</scope>
</reference>
<dbReference type="InterPro" id="IPR012677">
    <property type="entry name" value="Nucleotide-bd_a/b_plait_sf"/>
</dbReference>
<dbReference type="PANTHER" id="PTHR48034">
    <property type="entry name" value="TRANSFORMER-2 SEX-DETERMINING PROTEIN-RELATED"/>
    <property type="match status" value="1"/>
</dbReference>
<sequence>MNNKLYVGNIPYPATEADLKQVFAKVGLVAKVEIVKDQRRRSRGYGFVEMSNLNEAREAMEKLNGHTLNVASAERNLYVNFSH</sequence>
<comment type="caution">
    <text evidence="2">The sequence shown here is derived from an EMBL/GenBank/DDBJ whole genome shotgun (WGS) entry which is preliminary data.</text>
</comment>
<evidence type="ECO:0000313" key="2">
    <source>
        <dbReference type="EMBL" id="OGK64680.1"/>
    </source>
</evidence>
<protein>
    <recommendedName>
        <fullName evidence="1">RRM domain-containing protein</fullName>
    </recommendedName>
</protein>
<dbReference type="CDD" id="cd00590">
    <property type="entry name" value="RRM_SF"/>
    <property type="match status" value="1"/>
</dbReference>
<dbReference type="EMBL" id="MGBG01000017">
    <property type="protein sequence ID" value="OGK64680.1"/>
    <property type="molecule type" value="Genomic_DNA"/>
</dbReference>
<dbReference type="InterPro" id="IPR035979">
    <property type="entry name" value="RBD_domain_sf"/>
</dbReference>
<dbReference type="Gene3D" id="3.30.70.330">
    <property type="match status" value="1"/>
</dbReference>
<gene>
    <name evidence="2" type="ORF">A2209_01300</name>
</gene>
<dbReference type="PROSITE" id="PS50102">
    <property type="entry name" value="RRM"/>
    <property type="match status" value="1"/>
</dbReference>